<comment type="caution">
    <text evidence="2">The sequence shown here is derived from an EMBL/GenBank/DDBJ whole genome shotgun (WGS) entry which is preliminary data.</text>
</comment>
<evidence type="ECO:0000313" key="3">
    <source>
        <dbReference type="Proteomes" id="UP000824120"/>
    </source>
</evidence>
<organism evidence="2 3">
    <name type="scientific">Solanum commersonii</name>
    <name type="common">Commerson's wild potato</name>
    <name type="synonym">Commerson's nightshade</name>
    <dbReference type="NCBI Taxonomy" id="4109"/>
    <lineage>
        <taxon>Eukaryota</taxon>
        <taxon>Viridiplantae</taxon>
        <taxon>Streptophyta</taxon>
        <taxon>Embryophyta</taxon>
        <taxon>Tracheophyta</taxon>
        <taxon>Spermatophyta</taxon>
        <taxon>Magnoliopsida</taxon>
        <taxon>eudicotyledons</taxon>
        <taxon>Gunneridae</taxon>
        <taxon>Pentapetalae</taxon>
        <taxon>asterids</taxon>
        <taxon>lamiids</taxon>
        <taxon>Solanales</taxon>
        <taxon>Solanaceae</taxon>
        <taxon>Solanoideae</taxon>
        <taxon>Solaneae</taxon>
        <taxon>Solanum</taxon>
    </lineage>
</organism>
<evidence type="ECO:0000313" key="2">
    <source>
        <dbReference type="EMBL" id="KAG5610240.1"/>
    </source>
</evidence>
<keyword evidence="3" id="KW-1185">Reference proteome</keyword>
<proteinExistence type="predicted"/>
<accession>A0A9J5ZEH6</accession>
<dbReference type="AlphaFoldDB" id="A0A9J5ZEH6"/>
<name>A0A9J5ZEH6_SOLCO</name>
<sequence length="67" mass="7526">MHVDQAEKAEAHKYCPLQLRIADLDIMSGKQRSGKEVASRTRKRVRTGTPIPPIPAVPRGQTQRYDA</sequence>
<dbReference type="EMBL" id="JACXVP010000004">
    <property type="protein sequence ID" value="KAG5610240.1"/>
    <property type="molecule type" value="Genomic_DNA"/>
</dbReference>
<feature type="region of interest" description="Disordered" evidence="1">
    <location>
        <begin position="29"/>
        <end position="67"/>
    </location>
</feature>
<dbReference type="OrthoDB" id="1326097at2759"/>
<evidence type="ECO:0000256" key="1">
    <source>
        <dbReference type="SAM" id="MobiDB-lite"/>
    </source>
</evidence>
<gene>
    <name evidence="2" type="ORF">H5410_021521</name>
</gene>
<protein>
    <submittedName>
        <fullName evidence="2">Uncharacterized protein</fullName>
    </submittedName>
</protein>
<dbReference type="Proteomes" id="UP000824120">
    <property type="component" value="Chromosome 4"/>
</dbReference>
<reference evidence="2 3" key="1">
    <citation type="submission" date="2020-09" db="EMBL/GenBank/DDBJ databases">
        <title>De no assembly of potato wild relative species, Solanum commersonii.</title>
        <authorList>
            <person name="Cho K."/>
        </authorList>
    </citation>
    <scope>NUCLEOTIDE SEQUENCE [LARGE SCALE GENOMIC DNA]</scope>
    <source>
        <strain evidence="2">LZ3.2</strain>
        <tissue evidence="2">Leaf</tissue>
    </source>
</reference>